<dbReference type="InterPro" id="IPR050552">
    <property type="entry name" value="LacD_aldolase"/>
</dbReference>
<dbReference type="SUPFAM" id="SSF51569">
    <property type="entry name" value="Aldolase"/>
    <property type="match status" value="1"/>
</dbReference>
<sequence length="352" mass="38596">MTVSAGKLRGLKRLADDSGRFKMVAVDQRPPILKALGEKLAPRQPGYDEVSAVKALLARVLTPLGSAVLIDPDYGYSRAVDDIPARRGLLITLEDFRFEEDEGGRRTRLYPGWDVGKIKRMGADGVKLLLWYRPDAAREVVAHQQALVRQVGEACARYDIAFLLELLVYPFKGASNHTTDYIEDREKRPDLVLQSLADFADPAYGVDIYKLESPVPAGALPDPAGSDAAVAETERLFARMAGLIDKPWVMLSAGAGMEEFRRVLTYAYRAGANGYLAGRAIWWQAFRHYPDLQAMERELASDGIGYMKDINRLTDDSAQPWQTAAAFGGAPGLADAGHDFPGRYAGFGSQAA</sequence>
<evidence type="ECO:0000313" key="3">
    <source>
        <dbReference type="EMBL" id="MBB4019387.1"/>
    </source>
</evidence>
<dbReference type="GO" id="GO:1902777">
    <property type="term" value="P:6-sulfoquinovose(1-) catabolic process"/>
    <property type="evidence" value="ECO:0007669"/>
    <property type="project" value="TreeGrafter"/>
</dbReference>
<proteinExistence type="inferred from homology"/>
<evidence type="ECO:0000256" key="1">
    <source>
        <dbReference type="ARBA" id="ARBA00008679"/>
    </source>
</evidence>
<dbReference type="NCBIfam" id="NF009498">
    <property type="entry name" value="PRK12858.1"/>
    <property type="match status" value="1"/>
</dbReference>
<dbReference type="AlphaFoldDB" id="A0A840CAT7"/>
<evidence type="ECO:0000256" key="2">
    <source>
        <dbReference type="ARBA" id="ARBA00023239"/>
    </source>
</evidence>
<evidence type="ECO:0000313" key="4">
    <source>
        <dbReference type="Proteomes" id="UP000577362"/>
    </source>
</evidence>
<dbReference type="Pfam" id="PF01791">
    <property type="entry name" value="DeoC"/>
    <property type="match status" value="1"/>
</dbReference>
<comment type="similarity">
    <text evidence="1">Belongs to the aldolase LacD family.</text>
</comment>
<dbReference type="InterPro" id="IPR002915">
    <property type="entry name" value="DeoC/FbaB/LacD_aldolase"/>
</dbReference>
<dbReference type="Gene3D" id="3.20.20.70">
    <property type="entry name" value="Aldolase class I"/>
    <property type="match status" value="1"/>
</dbReference>
<organism evidence="3 4">
    <name type="scientific">Chelatococcus caeni</name>
    <dbReference type="NCBI Taxonomy" id="1348468"/>
    <lineage>
        <taxon>Bacteria</taxon>
        <taxon>Pseudomonadati</taxon>
        <taxon>Pseudomonadota</taxon>
        <taxon>Alphaproteobacteria</taxon>
        <taxon>Hyphomicrobiales</taxon>
        <taxon>Chelatococcaceae</taxon>
        <taxon>Chelatococcus</taxon>
    </lineage>
</organism>
<keyword evidence="4" id="KW-1185">Reference proteome</keyword>
<dbReference type="PANTHER" id="PTHR39340">
    <property type="entry name" value="SULFOFRUCTOSEPHOSPHATE ALDOLASE"/>
    <property type="match status" value="1"/>
</dbReference>
<dbReference type="GO" id="GO:0061595">
    <property type="term" value="F:6-deoxy-6-sulfofructose-1-phosphate aldolase activity"/>
    <property type="evidence" value="ECO:0007669"/>
    <property type="project" value="TreeGrafter"/>
</dbReference>
<accession>A0A840CAT7</accession>
<name>A0A840CAT7_9HYPH</name>
<dbReference type="RefSeq" id="WP_183318167.1">
    <property type="nucleotide sequence ID" value="NZ_JACIEN010000007.1"/>
</dbReference>
<dbReference type="InterPro" id="IPR013785">
    <property type="entry name" value="Aldolase_TIM"/>
</dbReference>
<gene>
    <name evidence="3" type="ORF">GGR16_004438</name>
</gene>
<dbReference type="Proteomes" id="UP000577362">
    <property type="component" value="Unassembled WGS sequence"/>
</dbReference>
<reference evidence="3 4" key="1">
    <citation type="submission" date="2020-08" db="EMBL/GenBank/DDBJ databases">
        <title>Genomic Encyclopedia of Type Strains, Phase IV (KMG-IV): sequencing the most valuable type-strain genomes for metagenomic binning, comparative biology and taxonomic classification.</title>
        <authorList>
            <person name="Goeker M."/>
        </authorList>
    </citation>
    <scope>NUCLEOTIDE SEQUENCE [LARGE SCALE GENOMIC DNA]</scope>
    <source>
        <strain evidence="3 4">DSM 103737</strain>
    </source>
</reference>
<dbReference type="PANTHER" id="PTHR39340:SF1">
    <property type="entry name" value="SULFOFRUCTOSEPHOSPHATE ALDOLASE"/>
    <property type="match status" value="1"/>
</dbReference>
<dbReference type="EC" id="4.1.2.40" evidence="3"/>
<dbReference type="GO" id="GO:0009025">
    <property type="term" value="F:tagatose-bisphosphate aldolase activity"/>
    <property type="evidence" value="ECO:0007669"/>
    <property type="project" value="UniProtKB-EC"/>
</dbReference>
<dbReference type="EMBL" id="JACIEN010000007">
    <property type="protein sequence ID" value="MBB4019387.1"/>
    <property type="molecule type" value="Genomic_DNA"/>
</dbReference>
<keyword evidence="2 3" id="KW-0456">Lyase</keyword>
<protein>
    <submittedName>
        <fullName evidence="3">Tagatose 1,6-diphosphate aldolase</fullName>
        <ecNumber evidence="3">4.1.2.40</ecNumber>
    </submittedName>
</protein>
<comment type="caution">
    <text evidence="3">The sequence shown here is derived from an EMBL/GenBank/DDBJ whole genome shotgun (WGS) entry which is preliminary data.</text>
</comment>
<dbReference type="SMART" id="SM01133">
    <property type="entry name" value="DeoC"/>
    <property type="match status" value="1"/>
</dbReference>